<dbReference type="Proteomes" id="UP000664369">
    <property type="component" value="Unassembled WGS sequence"/>
</dbReference>
<protein>
    <submittedName>
        <fullName evidence="1">Uncharacterized protein</fullName>
    </submittedName>
</protein>
<sequence length="531" mass="56203">MAFEDIEIRSGCETDGGWYELQYMSEYAQQGVYRLVVLGADGIDYGGAYAPNALPFRVSGLVDQAYTVTVQERDLGGTITRQAFTAVAPIECGVVTCTIALSALIAHAPTTPGGSDGYLTFTLSGIQTTAAATQVYEQPSGDPVGAAAAHANGTWNTVGLPAGSFILYANENLDVGGTGIVCTLNQPFTIPEAAPTTGCMDEYADNYVPGATSDTTPTSCTYTPRWRSAWQPMAVQVAAVPGQQQAFIEAELFIGFRPGHPLSTVRPYGDPVLLQATVGPQGYAIFRLGWFLRPELGAPDGSGGRRLDLNSPGAYGIDLYVGYELRRTTGELLEHGYAINAAVPDEQVQFDNASVLSPFAQRPLWPGFETYLVVQSALAVGGFGSLASETAQNLDPVVVLPCPLNPLPVAWLAPGGGYGYWVFSGKPAVSDEVEDGQFFNEASTGEKRYSERGASRTAITASSGPFAGEALLAGLRTLARSPQVWYQPVLDGPWVPVTLDSGSFAAGRLGVRRKEISITFTEAAPAFSQGQ</sequence>
<evidence type="ECO:0000313" key="2">
    <source>
        <dbReference type="Proteomes" id="UP000664369"/>
    </source>
</evidence>
<comment type="caution">
    <text evidence="1">The sequence shown here is derived from an EMBL/GenBank/DDBJ whole genome shotgun (WGS) entry which is preliminary data.</text>
</comment>
<dbReference type="EMBL" id="JAGETZ010000008">
    <property type="protein sequence ID" value="MBO2010876.1"/>
    <property type="molecule type" value="Genomic_DNA"/>
</dbReference>
<reference evidence="1 2" key="1">
    <citation type="submission" date="2021-03" db="EMBL/GenBank/DDBJ databases">
        <authorList>
            <person name="Kim M.K."/>
        </authorList>
    </citation>
    <scope>NUCLEOTIDE SEQUENCE [LARGE SCALE GENOMIC DNA]</scope>
    <source>
        <strain evidence="1 2">BT442</strain>
    </source>
</reference>
<dbReference type="RefSeq" id="WP_208176538.1">
    <property type="nucleotide sequence ID" value="NZ_JAGETZ010000008.1"/>
</dbReference>
<keyword evidence="2" id="KW-1185">Reference proteome</keyword>
<organism evidence="1 2">
    <name type="scientific">Hymenobacter negativus</name>
    <dbReference type="NCBI Taxonomy" id="2795026"/>
    <lineage>
        <taxon>Bacteria</taxon>
        <taxon>Pseudomonadati</taxon>
        <taxon>Bacteroidota</taxon>
        <taxon>Cytophagia</taxon>
        <taxon>Cytophagales</taxon>
        <taxon>Hymenobacteraceae</taxon>
        <taxon>Hymenobacter</taxon>
    </lineage>
</organism>
<gene>
    <name evidence="1" type="ORF">J4E00_17585</name>
</gene>
<evidence type="ECO:0000313" key="1">
    <source>
        <dbReference type="EMBL" id="MBO2010876.1"/>
    </source>
</evidence>
<name>A0ABS3QI02_9BACT</name>
<accession>A0ABS3QI02</accession>
<proteinExistence type="predicted"/>